<reference evidence="5" key="1">
    <citation type="submission" date="2016-10" db="EMBL/GenBank/DDBJ databases">
        <title>Complete mitochondrial genome of the freshwater diatom Asterionella formosa.</title>
        <authorList>
            <person name="Villain A."/>
            <person name="Kojadinovic M."/>
            <person name="Puppo C."/>
            <person name="Prioretti L."/>
            <person name="Hubert P."/>
            <person name="Zhang Y."/>
            <person name="Gregori G."/>
            <person name="Roulet A."/>
            <person name="Roques C."/>
            <person name="Claverie J.-M."/>
            <person name="Gontero B."/>
            <person name="Blanc G."/>
        </authorList>
    </citation>
    <scope>NUCLEOTIDE SEQUENCE</scope>
    <source>
        <strain evidence="5">BGM1</strain>
    </source>
</reference>
<dbReference type="GO" id="GO:1990904">
    <property type="term" value="C:ribonucleoprotein complex"/>
    <property type="evidence" value="ECO:0007669"/>
    <property type="project" value="UniProtKB-KW"/>
</dbReference>
<evidence type="ECO:0000256" key="1">
    <source>
        <dbReference type="ARBA" id="ARBA00007151"/>
    </source>
</evidence>
<gene>
    <name evidence="5" type="primary">rps7</name>
    <name evidence="5" type="ORF">BGL49_023</name>
</gene>
<evidence type="ECO:0000313" key="5">
    <source>
        <dbReference type="EMBL" id="APD75827.1"/>
    </source>
</evidence>
<organism evidence="5">
    <name type="scientific">Asterionella formosa</name>
    <dbReference type="NCBI Taxonomy" id="210441"/>
    <lineage>
        <taxon>Eukaryota</taxon>
        <taxon>Sar</taxon>
        <taxon>Stramenopiles</taxon>
        <taxon>Ochrophyta</taxon>
        <taxon>Bacillariophyta</taxon>
        <taxon>Fragilariophyceae</taxon>
        <taxon>Fragilariophycidae</taxon>
        <taxon>Fragilariales</taxon>
        <taxon>Fragilariaceae</taxon>
        <taxon>Asterionella</taxon>
    </lineage>
</organism>
<proteinExistence type="inferred from homology"/>
<keyword evidence="2 5" id="KW-0689">Ribosomal protein</keyword>
<dbReference type="RefSeq" id="YP_009326066.1">
    <property type="nucleotide sequence ID" value="NC_032029.1"/>
</dbReference>
<evidence type="ECO:0000259" key="4">
    <source>
        <dbReference type="Pfam" id="PF00177"/>
    </source>
</evidence>
<evidence type="ECO:0000256" key="3">
    <source>
        <dbReference type="ARBA" id="ARBA00023274"/>
    </source>
</evidence>
<dbReference type="GO" id="GO:0005840">
    <property type="term" value="C:ribosome"/>
    <property type="evidence" value="ECO:0007669"/>
    <property type="project" value="UniProtKB-KW"/>
</dbReference>
<dbReference type="InterPro" id="IPR023798">
    <property type="entry name" value="Ribosomal_uS7_dom"/>
</dbReference>
<comment type="similarity">
    <text evidence="1">Belongs to the universal ribosomal protein uS7 family.</text>
</comment>
<dbReference type="SUPFAM" id="SSF47973">
    <property type="entry name" value="Ribosomal protein S7"/>
    <property type="match status" value="1"/>
</dbReference>
<dbReference type="Pfam" id="PF00177">
    <property type="entry name" value="Ribosomal_S7"/>
    <property type="match status" value="1"/>
</dbReference>
<geneLocation type="mitochondrion" evidence="5"/>
<sequence length="140" mass="16608">MVKNKFLSYLMFCGKKIKSQNIFIKSSKLLQKNITKNSQKIIKLVVINSLPLICAKKLIKKKGKQKFLQEIPYILSKTQRISFAIKHIILILRAKKINKVSKLLQFEFLFHSKAFLQKKIDILHQNLLTKKKYAKFRWFL</sequence>
<feature type="domain" description="Small ribosomal subunit protein uS7" evidence="4">
    <location>
        <begin position="4"/>
        <end position="109"/>
    </location>
</feature>
<dbReference type="AlphaFoldDB" id="A0A1J0RD63"/>
<name>A0A1J0RD63_9STRA</name>
<dbReference type="PIRSF" id="PIRSF002122">
    <property type="entry name" value="RPS7p_RPS7a_RPS5e_RPS7o"/>
    <property type="match status" value="1"/>
</dbReference>
<dbReference type="InterPro" id="IPR036823">
    <property type="entry name" value="Ribosomal_uS7_dom_sf"/>
</dbReference>
<evidence type="ECO:0000256" key="2">
    <source>
        <dbReference type="ARBA" id="ARBA00022980"/>
    </source>
</evidence>
<accession>A0A1J0RD63</accession>
<dbReference type="InterPro" id="IPR000235">
    <property type="entry name" value="Ribosomal_uS7"/>
</dbReference>
<dbReference type="GeneID" id="30510699"/>
<keyword evidence="3" id="KW-0687">Ribonucleoprotein</keyword>
<dbReference type="GO" id="GO:0006412">
    <property type="term" value="P:translation"/>
    <property type="evidence" value="ECO:0007669"/>
    <property type="project" value="InterPro"/>
</dbReference>
<dbReference type="EMBL" id="KY021079">
    <property type="protein sequence ID" value="APD75827.1"/>
    <property type="molecule type" value="Genomic_DNA"/>
</dbReference>
<protein>
    <submittedName>
        <fullName evidence="5">Ribosomal protein S7</fullName>
    </submittedName>
</protein>
<keyword evidence="5" id="KW-0496">Mitochondrion</keyword>
<dbReference type="Gene3D" id="1.10.455.10">
    <property type="entry name" value="Ribosomal protein S7 domain"/>
    <property type="match status" value="1"/>
</dbReference>